<keyword evidence="4" id="KW-1185">Reference proteome</keyword>
<comment type="caution">
    <text evidence="3">The sequence shown here is derived from an EMBL/GenBank/DDBJ whole genome shotgun (WGS) entry which is preliminary data.</text>
</comment>
<accession>A0A830HP25</accession>
<feature type="domain" description="HIT" evidence="2">
    <location>
        <begin position="5"/>
        <end position="107"/>
    </location>
</feature>
<evidence type="ECO:0000259" key="2">
    <source>
        <dbReference type="PROSITE" id="PS51084"/>
    </source>
</evidence>
<evidence type="ECO:0000313" key="4">
    <source>
        <dbReference type="Proteomes" id="UP000660262"/>
    </source>
</evidence>
<evidence type="ECO:0000256" key="1">
    <source>
        <dbReference type="PROSITE-ProRule" id="PRU00464"/>
    </source>
</evidence>
<dbReference type="InterPro" id="IPR036265">
    <property type="entry name" value="HIT-like_sf"/>
</dbReference>
<dbReference type="Proteomes" id="UP000660262">
    <property type="component" value="Unassembled WGS sequence"/>
</dbReference>
<comment type="caution">
    <text evidence="1">Lacks conserved residue(s) required for the propagation of feature annotation.</text>
</comment>
<dbReference type="Gene3D" id="3.30.428.10">
    <property type="entry name" value="HIT-like"/>
    <property type="match status" value="1"/>
</dbReference>
<proteinExistence type="predicted"/>
<dbReference type="Pfam" id="PF01230">
    <property type="entry name" value="HIT"/>
    <property type="match status" value="1"/>
</dbReference>
<dbReference type="SUPFAM" id="SSF54197">
    <property type="entry name" value="HIT-like"/>
    <property type="match status" value="1"/>
</dbReference>
<reference evidence="3" key="1">
    <citation type="submission" date="2020-10" db="EMBL/GenBank/DDBJ databases">
        <title>Unveiling of a novel bifunctional photoreceptor, Dualchrome1, isolated from a cosmopolitan green alga.</title>
        <authorList>
            <person name="Suzuki S."/>
            <person name="Kawachi M."/>
        </authorList>
    </citation>
    <scope>NUCLEOTIDE SEQUENCE</scope>
    <source>
        <strain evidence="3">NIES 2893</strain>
    </source>
</reference>
<gene>
    <name evidence="3" type="ORF">PPROV_000794300</name>
</gene>
<evidence type="ECO:0000313" key="3">
    <source>
        <dbReference type="EMBL" id="GHP09206.1"/>
    </source>
</evidence>
<name>A0A830HP25_9CHLO</name>
<dbReference type="InterPro" id="IPR011146">
    <property type="entry name" value="HIT-like"/>
</dbReference>
<dbReference type="GO" id="GO:0047627">
    <property type="term" value="F:adenylylsulfatase activity"/>
    <property type="evidence" value="ECO:0007669"/>
    <property type="project" value="UniProtKB-ARBA"/>
</dbReference>
<dbReference type="InterPro" id="IPR026026">
    <property type="entry name" value="HIT_Hint"/>
</dbReference>
<organism evidence="3 4">
    <name type="scientific">Pycnococcus provasolii</name>
    <dbReference type="NCBI Taxonomy" id="41880"/>
    <lineage>
        <taxon>Eukaryota</taxon>
        <taxon>Viridiplantae</taxon>
        <taxon>Chlorophyta</taxon>
        <taxon>Pseudoscourfieldiophyceae</taxon>
        <taxon>Pseudoscourfieldiales</taxon>
        <taxon>Pycnococcaceae</taxon>
        <taxon>Pycnococcus</taxon>
    </lineage>
</organism>
<dbReference type="EMBL" id="BNJQ01000024">
    <property type="protein sequence ID" value="GHP09206.1"/>
    <property type="molecule type" value="Genomic_DNA"/>
</dbReference>
<protein>
    <recommendedName>
        <fullName evidence="2">HIT domain-containing protein</fullName>
    </recommendedName>
</protein>
<dbReference type="PROSITE" id="PS51084">
    <property type="entry name" value="HIT_2"/>
    <property type="match status" value="1"/>
</dbReference>
<dbReference type="OrthoDB" id="509896at2759"/>
<dbReference type="AlphaFoldDB" id="A0A830HP25"/>
<sequence length="138" mass="15525">MSSLAFSLLPQLASNKVEVCKLELCVVLLNDDSTYPWVVLVPQQNDLREMHDLSEPHQLLLMKEINLCSKKLQELYKPDKMNVAAIGCVCPQLHIHVLGRTEGDRAWPGPVWGAHPATPYDEETKAKRVEEIKKALLG</sequence>
<dbReference type="PIRSF" id="PIRSF000714">
    <property type="entry name" value="HIT"/>
    <property type="match status" value="1"/>
</dbReference>